<dbReference type="InterPro" id="IPR049551">
    <property type="entry name" value="PKS_DH_C"/>
</dbReference>
<dbReference type="PANTHER" id="PTHR43775">
    <property type="entry name" value="FATTY ACID SYNTHASE"/>
    <property type="match status" value="1"/>
</dbReference>
<dbReference type="InterPro" id="IPR042104">
    <property type="entry name" value="PKS_dehydratase_sf"/>
</dbReference>
<dbReference type="Pfam" id="PF21089">
    <property type="entry name" value="PKS_DH_N"/>
    <property type="match status" value="1"/>
</dbReference>
<dbReference type="InterPro" id="IPR016036">
    <property type="entry name" value="Malonyl_transacylase_ACP-bd"/>
</dbReference>
<evidence type="ECO:0000259" key="7">
    <source>
        <dbReference type="PROSITE" id="PS52019"/>
    </source>
</evidence>
<dbReference type="Pfam" id="PF00550">
    <property type="entry name" value="PP-binding"/>
    <property type="match status" value="2"/>
</dbReference>
<dbReference type="InterPro" id="IPR001031">
    <property type="entry name" value="Thioesterase"/>
</dbReference>
<keyword evidence="3" id="KW-0808">Transferase</keyword>
<evidence type="ECO:0000256" key="3">
    <source>
        <dbReference type="ARBA" id="ARBA00022679"/>
    </source>
</evidence>
<dbReference type="EMBL" id="VIGI01000010">
    <property type="protein sequence ID" value="KAB8295216.1"/>
    <property type="molecule type" value="Genomic_DNA"/>
</dbReference>
<dbReference type="PROSITE" id="PS50075">
    <property type="entry name" value="CARRIER"/>
    <property type="match status" value="1"/>
</dbReference>
<feature type="region of interest" description="Disordered" evidence="5">
    <location>
        <begin position="811"/>
        <end position="839"/>
    </location>
</feature>
<dbReference type="Gene3D" id="3.10.129.110">
    <property type="entry name" value="Polyketide synthase dehydratase"/>
    <property type="match status" value="1"/>
</dbReference>
<dbReference type="OrthoDB" id="329835at2759"/>
<evidence type="ECO:0000256" key="5">
    <source>
        <dbReference type="SAM" id="MobiDB-lite"/>
    </source>
</evidence>
<dbReference type="GO" id="GO:0004312">
    <property type="term" value="F:fatty acid synthase activity"/>
    <property type="evidence" value="ECO:0007669"/>
    <property type="project" value="TreeGrafter"/>
</dbReference>
<dbReference type="PROSITE" id="PS52019">
    <property type="entry name" value="PKS_MFAS_DH"/>
    <property type="match status" value="1"/>
</dbReference>
<dbReference type="Gene3D" id="3.30.70.3290">
    <property type="match status" value="1"/>
</dbReference>
<feature type="domain" description="Carrier" evidence="6">
    <location>
        <begin position="729"/>
        <end position="807"/>
    </location>
</feature>
<dbReference type="SMART" id="SM00827">
    <property type="entry name" value="PKS_AT"/>
    <property type="match status" value="1"/>
</dbReference>
<dbReference type="InterPro" id="IPR016035">
    <property type="entry name" value="Acyl_Trfase/lysoPLipase"/>
</dbReference>
<gene>
    <name evidence="8" type="ORF">EYC80_007135</name>
</gene>
<dbReference type="InterPro" id="IPR036736">
    <property type="entry name" value="ACP-like_sf"/>
</dbReference>
<dbReference type="AlphaFoldDB" id="A0A5N6K096"/>
<feature type="domain" description="PKS/mFAS DH" evidence="7">
    <location>
        <begin position="390"/>
        <end position="697"/>
    </location>
</feature>
<dbReference type="Pfam" id="PF14765">
    <property type="entry name" value="PS-DH"/>
    <property type="match status" value="1"/>
</dbReference>
<dbReference type="Pfam" id="PF00698">
    <property type="entry name" value="Acyl_transf_1"/>
    <property type="match status" value="1"/>
</dbReference>
<evidence type="ECO:0000313" key="8">
    <source>
        <dbReference type="EMBL" id="KAB8295216.1"/>
    </source>
</evidence>
<dbReference type="PROSITE" id="PS00012">
    <property type="entry name" value="PHOSPHOPANTETHEINE"/>
    <property type="match status" value="1"/>
</dbReference>
<evidence type="ECO:0000259" key="6">
    <source>
        <dbReference type="PROSITE" id="PS50075"/>
    </source>
</evidence>
<dbReference type="Gene3D" id="3.40.50.1820">
    <property type="entry name" value="alpha/beta hydrolase"/>
    <property type="match status" value="1"/>
</dbReference>
<sequence>MSSLMEDGKQLVLSERIPECSTAFVFTGQGSEWACMGKQLYEASSFCRTIFHQHDAICVGLGFSSFIVLLIGDDMDLGIASPIQIQLAIVSFESTLSSLWQHWGVRPSVAIGHSLGEYPALVSSGILSLSDMFFLVGLRAQIIQDSCSESTHSMLAVKVSAQHAEEILRQNQSLDWNVACINSPSSTVISGYKDDVANLRKFLDLQNIKSTVLGVRYAFHSPQMDPVLGKYRQMIKAVRFTKATIPFASAYQSDIIMPGHSISPEYLVQQTRQPVKFQPALQVLKTKAQIDDSTMWLDLGPRPLCLNMIQQSLNIPPSRLIASYKGGMDIQWRQYHGQYGSNLNLLELPSYAFDVKNYWIQYEGNWSLTKGRDTTQTQTPTSDSFKTTTLQVIESENREGRQATVIFSSNLAEKHLRIAVRGHSVNGTLLCPSSVYGDMAIGAAAYVFSKTHPNEKIFSFDVYNMEVIKPLLANDDGKDQWIQITATKQEDDEFVSISISSHESETLLNHISCVVKHGSGVDWMCKWARNTYFVKARIENLMEGIAQRSTQQILRPIAYKLFSDLVTYHKRYQGMKRVYLNSDLYEAAAEIEFQSAYSDGTFHVSPYCIDSILHISGFILNGSEMTSKDTVYISHGWRSLRIARPLSHTKRYRNYVRMQPTDTRGVMAGDIYVFDGDEIIAVCKGLKFQEIKRKVLGLLLERQSNSLAAMQGALKLPTRKITANLPIAKERRSNFGEILKIIASEAEIGVDELTDNACLVELGIDSLLAMGIVERIRVLLKCADIPSSIFFDFQTVSQLRTFFSNNVGSYESSERETTTHSDKVSTGSSTKSTSGIADEDLSNRKFPDILPEILRTILSERLKISESEIGPSARFTGISVDSLMALETPSMIRSRACKNIDPNFFCDYPSFGGVLKLESTQANGVERSESTLVLKETYYGPKKSPQAISVILQQSPTIYELISPFVKSPADFKGTMAWIASLYVGEICKKQKSGPYILGGWSIGGIYAYEAARQLIIQGEKVSRLILIDAPCPTKLPPMMLETIDRLEELGIFDGFAGSQYRLPSLVRQHFQSSILALKQYRLEVIPDGKRPHCLAISAKNGVLDSTGTNQEILHNKDGISDATSRWVMQARNELEDDGWEEMFSEFERRFVEANHFTMMQRPVNKAVAELISEFIGRYEIE</sequence>
<feature type="active site" description="Proton donor; for dehydratase activity" evidence="4">
    <location>
        <position position="610"/>
    </location>
</feature>
<feature type="region of interest" description="C-terminal hotdog fold" evidence="4">
    <location>
        <begin position="550"/>
        <end position="697"/>
    </location>
</feature>
<dbReference type="SUPFAM" id="SSF47336">
    <property type="entry name" value="ACP-like"/>
    <property type="match status" value="2"/>
</dbReference>
<dbReference type="InterPro" id="IPR006162">
    <property type="entry name" value="Ppantetheine_attach_site"/>
</dbReference>
<dbReference type="InterPro" id="IPR001227">
    <property type="entry name" value="Ac_transferase_dom_sf"/>
</dbReference>
<dbReference type="InterPro" id="IPR049900">
    <property type="entry name" value="PKS_mFAS_DH"/>
</dbReference>
<reference evidence="8 9" key="1">
    <citation type="submission" date="2019-06" db="EMBL/GenBank/DDBJ databases">
        <title>Genome Sequence of the Brown Rot Fungal Pathogen Monilinia laxa.</title>
        <authorList>
            <person name="De Miccolis Angelini R.M."/>
            <person name="Landi L."/>
            <person name="Abate D."/>
            <person name="Pollastro S."/>
            <person name="Romanazzi G."/>
            <person name="Faretra F."/>
        </authorList>
    </citation>
    <scope>NUCLEOTIDE SEQUENCE [LARGE SCALE GENOMIC DNA]</scope>
    <source>
        <strain evidence="8 9">Mlax316</strain>
    </source>
</reference>
<proteinExistence type="predicted"/>
<comment type="caution">
    <text evidence="8">The sequence shown here is derived from an EMBL/GenBank/DDBJ whole genome shotgun (WGS) entry which is preliminary data.</text>
</comment>
<dbReference type="SUPFAM" id="SSF53474">
    <property type="entry name" value="alpha/beta-Hydrolases"/>
    <property type="match status" value="1"/>
</dbReference>
<evidence type="ECO:0000256" key="2">
    <source>
        <dbReference type="ARBA" id="ARBA00022553"/>
    </source>
</evidence>
<keyword evidence="1" id="KW-0596">Phosphopantetheine</keyword>
<dbReference type="Gene3D" id="3.40.366.10">
    <property type="entry name" value="Malonyl-Coenzyme A Acyl Carrier Protein, domain 2"/>
    <property type="match status" value="1"/>
</dbReference>
<organism evidence="8 9">
    <name type="scientific">Monilinia laxa</name>
    <name type="common">Brown rot fungus</name>
    <name type="synonym">Sclerotinia laxa</name>
    <dbReference type="NCBI Taxonomy" id="61186"/>
    <lineage>
        <taxon>Eukaryota</taxon>
        <taxon>Fungi</taxon>
        <taxon>Dikarya</taxon>
        <taxon>Ascomycota</taxon>
        <taxon>Pezizomycotina</taxon>
        <taxon>Leotiomycetes</taxon>
        <taxon>Helotiales</taxon>
        <taxon>Sclerotiniaceae</taxon>
        <taxon>Monilinia</taxon>
    </lineage>
</organism>
<protein>
    <submittedName>
        <fullName evidence="8">Uncharacterized protein</fullName>
    </submittedName>
</protein>
<dbReference type="InterPro" id="IPR030918">
    <property type="entry name" value="PT_fungal_PKS"/>
</dbReference>
<evidence type="ECO:0000256" key="1">
    <source>
        <dbReference type="ARBA" id="ARBA00022450"/>
    </source>
</evidence>
<dbReference type="SUPFAM" id="SSF52151">
    <property type="entry name" value="FabD/lysophospholipase-like"/>
    <property type="match status" value="1"/>
</dbReference>
<dbReference type="InterPro" id="IPR009081">
    <property type="entry name" value="PP-bd_ACP"/>
</dbReference>
<dbReference type="PANTHER" id="PTHR43775:SF37">
    <property type="entry name" value="SI:DKEY-61P9.11"/>
    <property type="match status" value="1"/>
</dbReference>
<feature type="compositionally biased region" description="Low complexity" evidence="5">
    <location>
        <begin position="825"/>
        <end position="835"/>
    </location>
</feature>
<keyword evidence="9" id="KW-1185">Reference proteome</keyword>
<dbReference type="Gene3D" id="1.10.1200.10">
    <property type="entry name" value="ACP-like"/>
    <property type="match status" value="2"/>
</dbReference>
<dbReference type="NCBIfam" id="TIGR04532">
    <property type="entry name" value="PT_fungal_PKS"/>
    <property type="match status" value="1"/>
</dbReference>
<keyword evidence="2" id="KW-0597">Phosphoprotein</keyword>
<name>A0A5N6K096_MONLA</name>
<dbReference type="GO" id="GO:0005737">
    <property type="term" value="C:cytoplasm"/>
    <property type="evidence" value="ECO:0007669"/>
    <property type="project" value="TreeGrafter"/>
</dbReference>
<feature type="region of interest" description="N-terminal hotdog fold" evidence="4">
    <location>
        <begin position="390"/>
        <end position="522"/>
    </location>
</feature>
<dbReference type="Proteomes" id="UP000326757">
    <property type="component" value="Unassembled WGS sequence"/>
</dbReference>
<dbReference type="InterPro" id="IPR029058">
    <property type="entry name" value="AB_hydrolase_fold"/>
</dbReference>
<feature type="active site" description="Proton acceptor; for dehydratase activity" evidence="4">
    <location>
        <position position="423"/>
    </location>
</feature>
<dbReference type="SUPFAM" id="SSF55048">
    <property type="entry name" value="Probable ACP-binding domain of malonyl-CoA ACP transacylase"/>
    <property type="match status" value="1"/>
</dbReference>
<dbReference type="InterPro" id="IPR014043">
    <property type="entry name" value="Acyl_transferase_dom"/>
</dbReference>
<accession>A0A5N6K096</accession>
<dbReference type="InterPro" id="IPR050091">
    <property type="entry name" value="PKS_NRPS_Biosynth_Enz"/>
</dbReference>
<dbReference type="Pfam" id="PF00975">
    <property type="entry name" value="Thioesterase"/>
    <property type="match status" value="1"/>
</dbReference>
<feature type="compositionally biased region" description="Basic and acidic residues" evidence="5">
    <location>
        <begin position="812"/>
        <end position="823"/>
    </location>
</feature>
<evidence type="ECO:0000313" key="9">
    <source>
        <dbReference type="Proteomes" id="UP000326757"/>
    </source>
</evidence>
<evidence type="ECO:0000256" key="4">
    <source>
        <dbReference type="PROSITE-ProRule" id="PRU01363"/>
    </source>
</evidence>
<dbReference type="GO" id="GO:0006633">
    <property type="term" value="P:fatty acid biosynthetic process"/>
    <property type="evidence" value="ECO:0007669"/>
    <property type="project" value="TreeGrafter"/>
</dbReference>
<dbReference type="GO" id="GO:0005886">
    <property type="term" value="C:plasma membrane"/>
    <property type="evidence" value="ECO:0007669"/>
    <property type="project" value="TreeGrafter"/>
</dbReference>
<dbReference type="InterPro" id="IPR049552">
    <property type="entry name" value="PKS_DH_N"/>
</dbReference>